<dbReference type="Proteomes" id="UP000004690">
    <property type="component" value="Unassembled WGS sequence"/>
</dbReference>
<gene>
    <name evidence="1" type="ORF">JoomaDRAFT_0027</name>
</gene>
<sequence>MEIKTKYAVLQDEYANWIILQAKKTYASLYKDENKQEELNHYLNTVFKKNTFVHSQNDFTLQTIMAFNKEQPIGSIELNTSPKKRTLFKNVDRPLFINKMFYTDTSGLNALLEKVKAIASQQNYDVVYGEILAVRKETLELIKENGFEVVSVESSLEKINLPTVIFKLTN</sequence>
<accession>I3C0F1</accession>
<proteinExistence type="predicted"/>
<evidence type="ECO:0008006" key="3">
    <source>
        <dbReference type="Google" id="ProtNLM"/>
    </source>
</evidence>
<dbReference type="RefSeq" id="WP_008615725.1">
    <property type="nucleotide sequence ID" value="NZ_JH651380.1"/>
</dbReference>
<dbReference type="STRING" id="926559.JoomaDRAFT_0027"/>
<evidence type="ECO:0000313" key="1">
    <source>
        <dbReference type="EMBL" id="EIJ37094.1"/>
    </source>
</evidence>
<dbReference type="AlphaFoldDB" id="I3C0F1"/>
<evidence type="ECO:0000313" key="2">
    <source>
        <dbReference type="Proteomes" id="UP000004690"/>
    </source>
</evidence>
<name>I3C0F1_9FLAO</name>
<dbReference type="EMBL" id="JH651380">
    <property type="protein sequence ID" value="EIJ37094.1"/>
    <property type="molecule type" value="Genomic_DNA"/>
</dbReference>
<keyword evidence="2" id="KW-1185">Reference proteome</keyword>
<organism evidence="1 2">
    <name type="scientific">Galbibacter orientalis DSM 19592</name>
    <dbReference type="NCBI Taxonomy" id="926559"/>
    <lineage>
        <taxon>Bacteria</taxon>
        <taxon>Pseudomonadati</taxon>
        <taxon>Bacteroidota</taxon>
        <taxon>Flavobacteriia</taxon>
        <taxon>Flavobacteriales</taxon>
        <taxon>Flavobacteriaceae</taxon>
        <taxon>Galbibacter</taxon>
    </lineage>
</organism>
<protein>
    <recommendedName>
        <fullName evidence="3">N-acetyltransferase domain-containing protein</fullName>
    </recommendedName>
</protein>
<reference evidence="1 2" key="1">
    <citation type="submission" date="2012-02" db="EMBL/GenBank/DDBJ databases">
        <title>Improved High-Quality Draft genome of Joostella marina DSM 19592.</title>
        <authorList>
            <consortium name="US DOE Joint Genome Institute (JGI-PGF)"/>
            <person name="Lucas S."/>
            <person name="Copeland A."/>
            <person name="Lapidus A."/>
            <person name="Bruce D."/>
            <person name="Goodwin L."/>
            <person name="Pitluck S."/>
            <person name="Peters L."/>
            <person name="Chertkov O."/>
            <person name="Ovchinnikova G."/>
            <person name="Kyrpides N."/>
            <person name="Mavromatis K."/>
            <person name="Detter J.C."/>
            <person name="Han C."/>
            <person name="Land M."/>
            <person name="Hauser L."/>
            <person name="Markowitz V."/>
            <person name="Cheng J.-F."/>
            <person name="Hugenholtz P."/>
            <person name="Woyke T."/>
            <person name="Wu D."/>
            <person name="Tindall B."/>
            <person name="Brambilla E."/>
            <person name="Klenk H.-P."/>
            <person name="Eisen J.A."/>
        </authorList>
    </citation>
    <scope>NUCLEOTIDE SEQUENCE [LARGE SCALE GENOMIC DNA]</scope>
    <source>
        <strain evidence="1 2">DSM 19592</strain>
    </source>
</reference>
<dbReference type="Gene3D" id="3.40.630.30">
    <property type="match status" value="1"/>
</dbReference>
<dbReference type="HOGENOM" id="CLU_1568651_0_0_10"/>
<dbReference type="OrthoDB" id="1348966at2"/>